<dbReference type="InterPro" id="IPR035940">
    <property type="entry name" value="CAP_sf"/>
</dbReference>
<evidence type="ECO:0000313" key="4">
    <source>
        <dbReference type="Proteomes" id="UP001303046"/>
    </source>
</evidence>
<feature type="signal peptide" evidence="1">
    <location>
        <begin position="1"/>
        <end position="19"/>
    </location>
</feature>
<comment type="caution">
    <text evidence="3">The sequence shown here is derived from an EMBL/GenBank/DDBJ whole genome shotgun (WGS) entry which is preliminary data.</text>
</comment>
<gene>
    <name evidence="3" type="primary">Necator_chrV.g20593</name>
    <name evidence="3" type="ORF">RB195_015800</name>
</gene>
<dbReference type="Gene3D" id="3.40.33.10">
    <property type="entry name" value="CAP"/>
    <property type="match status" value="1"/>
</dbReference>
<keyword evidence="1" id="KW-0732">Signal</keyword>
<reference evidence="3 4" key="1">
    <citation type="submission" date="2023-08" db="EMBL/GenBank/DDBJ databases">
        <title>A Necator americanus chromosomal reference genome.</title>
        <authorList>
            <person name="Ilik V."/>
            <person name="Petrzelkova K.J."/>
            <person name="Pardy F."/>
            <person name="Fuh T."/>
            <person name="Niatou-Singa F.S."/>
            <person name="Gouil Q."/>
            <person name="Baker L."/>
            <person name="Ritchie M.E."/>
            <person name="Jex A.R."/>
            <person name="Gazzola D."/>
            <person name="Li H."/>
            <person name="Toshio Fujiwara R."/>
            <person name="Zhan B."/>
            <person name="Aroian R.V."/>
            <person name="Pafco B."/>
            <person name="Schwarz E.M."/>
        </authorList>
    </citation>
    <scope>NUCLEOTIDE SEQUENCE [LARGE SCALE GENOMIC DNA]</scope>
    <source>
        <strain evidence="3 4">Aroian</strain>
        <tissue evidence="3">Whole animal</tissue>
    </source>
</reference>
<keyword evidence="4" id="KW-1185">Reference proteome</keyword>
<dbReference type="SMART" id="SM00198">
    <property type="entry name" value="SCP"/>
    <property type="match status" value="1"/>
</dbReference>
<dbReference type="SUPFAM" id="SSF55797">
    <property type="entry name" value="PR-1-like"/>
    <property type="match status" value="1"/>
</dbReference>
<protein>
    <recommendedName>
        <fullName evidence="2">SCP domain-containing protein</fullName>
    </recommendedName>
</protein>
<evidence type="ECO:0000256" key="1">
    <source>
        <dbReference type="SAM" id="SignalP"/>
    </source>
</evidence>
<proteinExistence type="predicted"/>
<dbReference type="Pfam" id="PF00188">
    <property type="entry name" value="CAP"/>
    <property type="match status" value="1"/>
</dbReference>
<evidence type="ECO:0000313" key="3">
    <source>
        <dbReference type="EMBL" id="KAK6758197.1"/>
    </source>
</evidence>
<sequence length="219" mass="23262">MNLYVVILSAFLGITATAGTQITCHEPLNLPPGARRVFLDRFNEIRSQVAQGLFVTNSNVYARRASKMIRLSYSCAAEGTASTAVVSWCQNAGSSTPGIGEIKYQYRGATGRPRVIANAVVNAWLNEGKSGRLPPPSPAPQNIYTSNLGIPNFSKIVWDTHTSVGCSWNRCPATNTLNVVCHFTPGGGAHGTQMYKVGPPCNRCANVGLPTCSAGLCSA</sequence>
<organism evidence="3 4">
    <name type="scientific">Necator americanus</name>
    <name type="common">Human hookworm</name>
    <dbReference type="NCBI Taxonomy" id="51031"/>
    <lineage>
        <taxon>Eukaryota</taxon>
        <taxon>Metazoa</taxon>
        <taxon>Ecdysozoa</taxon>
        <taxon>Nematoda</taxon>
        <taxon>Chromadorea</taxon>
        <taxon>Rhabditida</taxon>
        <taxon>Rhabditina</taxon>
        <taxon>Rhabditomorpha</taxon>
        <taxon>Strongyloidea</taxon>
        <taxon>Ancylostomatidae</taxon>
        <taxon>Bunostominae</taxon>
        <taxon>Necator</taxon>
    </lineage>
</organism>
<name>A0ABR1E669_NECAM</name>
<feature type="domain" description="SCP" evidence="2">
    <location>
        <begin position="33"/>
        <end position="191"/>
    </location>
</feature>
<dbReference type="EMBL" id="JAVFWL010000005">
    <property type="protein sequence ID" value="KAK6758197.1"/>
    <property type="molecule type" value="Genomic_DNA"/>
</dbReference>
<feature type="chain" id="PRO_5046581742" description="SCP domain-containing protein" evidence="1">
    <location>
        <begin position="20"/>
        <end position="219"/>
    </location>
</feature>
<dbReference type="InterPro" id="IPR014044">
    <property type="entry name" value="CAP_dom"/>
</dbReference>
<evidence type="ECO:0000259" key="2">
    <source>
        <dbReference type="SMART" id="SM00198"/>
    </source>
</evidence>
<dbReference type="CDD" id="cd05380">
    <property type="entry name" value="CAP_euk"/>
    <property type="match status" value="1"/>
</dbReference>
<dbReference type="Proteomes" id="UP001303046">
    <property type="component" value="Unassembled WGS sequence"/>
</dbReference>
<accession>A0ABR1E669</accession>